<organism evidence="3 4">
    <name type="scientific">Platanthera zijinensis</name>
    <dbReference type="NCBI Taxonomy" id="2320716"/>
    <lineage>
        <taxon>Eukaryota</taxon>
        <taxon>Viridiplantae</taxon>
        <taxon>Streptophyta</taxon>
        <taxon>Embryophyta</taxon>
        <taxon>Tracheophyta</taxon>
        <taxon>Spermatophyta</taxon>
        <taxon>Magnoliopsida</taxon>
        <taxon>Liliopsida</taxon>
        <taxon>Asparagales</taxon>
        <taxon>Orchidaceae</taxon>
        <taxon>Orchidoideae</taxon>
        <taxon>Orchideae</taxon>
        <taxon>Orchidinae</taxon>
        <taxon>Platanthera</taxon>
    </lineage>
</organism>
<dbReference type="InterPro" id="IPR056924">
    <property type="entry name" value="SH3_Tf2-1"/>
</dbReference>
<feature type="region of interest" description="Disordered" evidence="1">
    <location>
        <begin position="235"/>
        <end position="261"/>
    </location>
</feature>
<dbReference type="Proteomes" id="UP001418222">
    <property type="component" value="Unassembled WGS sequence"/>
</dbReference>
<feature type="compositionally biased region" description="Basic and acidic residues" evidence="1">
    <location>
        <begin position="519"/>
        <end position="530"/>
    </location>
</feature>
<dbReference type="Pfam" id="PF24626">
    <property type="entry name" value="SH3_Tf2-1"/>
    <property type="match status" value="1"/>
</dbReference>
<dbReference type="AlphaFoldDB" id="A0AAP0G7V0"/>
<evidence type="ECO:0000259" key="2">
    <source>
        <dbReference type="Pfam" id="PF24626"/>
    </source>
</evidence>
<protein>
    <submittedName>
        <fullName evidence="3">14 kDa zinc-binding protein</fullName>
    </submittedName>
</protein>
<reference evidence="3 4" key="1">
    <citation type="journal article" date="2022" name="Nat. Plants">
        <title>Genomes of leafy and leafless Platanthera orchids illuminate the evolution of mycoheterotrophy.</title>
        <authorList>
            <person name="Li M.H."/>
            <person name="Liu K.W."/>
            <person name="Li Z."/>
            <person name="Lu H.C."/>
            <person name="Ye Q.L."/>
            <person name="Zhang D."/>
            <person name="Wang J.Y."/>
            <person name="Li Y.F."/>
            <person name="Zhong Z.M."/>
            <person name="Liu X."/>
            <person name="Yu X."/>
            <person name="Liu D.K."/>
            <person name="Tu X.D."/>
            <person name="Liu B."/>
            <person name="Hao Y."/>
            <person name="Liao X.Y."/>
            <person name="Jiang Y.T."/>
            <person name="Sun W.H."/>
            <person name="Chen J."/>
            <person name="Chen Y.Q."/>
            <person name="Ai Y."/>
            <person name="Zhai J.W."/>
            <person name="Wu S.S."/>
            <person name="Zhou Z."/>
            <person name="Hsiao Y.Y."/>
            <person name="Wu W.L."/>
            <person name="Chen Y.Y."/>
            <person name="Lin Y.F."/>
            <person name="Hsu J.L."/>
            <person name="Li C.Y."/>
            <person name="Wang Z.W."/>
            <person name="Zhao X."/>
            <person name="Zhong W.Y."/>
            <person name="Ma X.K."/>
            <person name="Ma L."/>
            <person name="Huang J."/>
            <person name="Chen G.Z."/>
            <person name="Huang M.Z."/>
            <person name="Huang L."/>
            <person name="Peng D.H."/>
            <person name="Luo Y.B."/>
            <person name="Zou S.Q."/>
            <person name="Chen S.P."/>
            <person name="Lan S."/>
            <person name="Tsai W.C."/>
            <person name="Van de Peer Y."/>
            <person name="Liu Z.J."/>
        </authorList>
    </citation>
    <scope>NUCLEOTIDE SEQUENCE [LARGE SCALE GENOMIC DNA]</scope>
    <source>
        <strain evidence="3">Lor287</strain>
    </source>
</reference>
<dbReference type="PANTHER" id="PTHR23089">
    <property type="entry name" value="HISTIDINE TRIAD HIT PROTEIN"/>
    <property type="match status" value="1"/>
</dbReference>
<name>A0AAP0G7V0_9ASPA</name>
<evidence type="ECO:0000313" key="3">
    <source>
        <dbReference type="EMBL" id="KAK8943052.1"/>
    </source>
</evidence>
<gene>
    <name evidence="3" type="primary">ZBP14</name>
    <name evidence="3" type="ORF">KSP39_PZI008865</name>
</gene>
<accession>A0AAP0G7V0</accession>
<dbReference type="EMBL" id="JBBWWQ010000007">
    <property type="protein sequence ID" value="KAK8943052.1"/>
    <property type="molecule type" value="Genomic_DNA"/>
</dbReference>
<evidence type="ECO:0000313" key="4">
    <source>
        <dbReference type="Proteomes" id="UP001418222"/>
    </source>
</evidence>
<dbReference type="InterPro" id="IPR001310">
    <property type="entry name" value="Histidine_triad_HIT"/>
</dbReference>
<proteinExistence type="predicted"/>
<feature type="domain" description="Tf2-1-like SH3-like" evidence="2">
    <location>
        <begin position="409"/>
        <end position="469"/>
    </location>
</feature>
<comment type="caution">
    <text evidence="3">The sequence shown here is derived from an EMBL/GenBank/DDBJ whole genome shotgun (WGS) entry which is preliminary data.</text>
</comment>
<feature type="region of interest" description="Disordered" evidence="1">
    <location>
        <begin position="510"/>
        <end position="530"/>
    </location>
</feature>
<keyword evidence="4" id="KW-1185">Reference proteome</keyword>
<evidence type="ECO:0000256" key="1">
    <source>
        <dbReference type="SAM" id="MobiDB-lite"/>
    </source>
</evidence>
<sequence>MNKSEGLRVHKLSDISASGSRFRVLSSHLRPSPTSSSSMASSEKLAALSAVPSDAPTMFWANWYNWNEIGRIEIIWPFHVVECSIPDLNNLPFSSDGRRRADWGVWAATLMKAALVDSKVGPLVRLRGGTVAGRIIAAETAKEACDILKIEYKGSTKVIAMELQRLWTDYELLRMKPATLTIEESKDLTSLALTGLIGSLKSHEDRLLRDVQPVEQALQNKMTLKPKRDWKALVKPALPPGSSHSQTVNSEKGKSKAKSGPHIPVYHLTSHTIVDAPGNHSGGLRISDVFLDMPLDEPHDASRSLRDIWYFLSSYFNVDVLRNHLDTRRTFNEFFYTPLKEHSDRLPLLRDIQVITRLTPRECVVSIVFVVRHLHVLHKPVQRRINTGNESYKSHADNQRREHVFHEEEQVMVRFRAKRPPRGPAKNLSVRQIGPYTIMMRIRANVYKLDMPKSMGIHPIYNFEDLTPCYEPLDFDKIIKKEIPANVVYEDDKFPKKLEGRQESVGREWGRSGRRARIRRSEESPRAAVSRREPSLVAANRLCGKGVNSKITNRGGGNLAEERHIAILGYLLYAAKIVARQEGLDDGYRIVINDGPHGCLPIGLSSSYSSSRRETDGLAAWLMISHRHLIL</sequence>